<dbReference type="InterPro" id="IPR010432">
    <property type="entry name" value="RDD"/>
</dbReference>
<evidence type="ECO:0000313" key="7">
    <source>
        <dbReference type="EMBL" id="SFQ23907.1"/>
    </source>
</evidence>
<dbReference type="RefSeq" id="WP_090658906.1">
    <property type="nucleotide sequence ID" value="NZ_FOXQ01000007.1"/>
</dbReference>
<evidence type="ECO:0000256" key="1">
    <source>
        <dbReference type="ARBA" id="ARBA00004141"/>
    </source>
</evidence>
<proteinExistence type="predicted"/>
<accession>A0A1I5WWI3</accession>
<feature type="domain" description="RDD" evidence="6">
    <location>
        <begin position="19"/>
        <end position="152"/>
    </location>
</feature>
<dbReference type="EMBL" id="FOXQ01000007">
    <property type="protein sequence ID" value="SFQ23907.1"/>
    <property type="molecule type" value="Genomic_DNA"/>
</dbReference>
<gene>
    <name evidence="7" type="ORF">SAMN05444277_10741</name>
</gene>
<feature type="transmembrane region" description="Helical" evidence="5">
    <location>
        <begin position="25"/>
        <end position="46"/>
    </location>
</feature>
<dbReference type="AlphaFoldDB" id="A0A1I5WWI3"/>
<dbReference type="PANTHER" id="PTHR38480">
    <property type="entry name" value="SLR0254 PROTEIN"/>
    <property type="match status" value="1"/>
</dbReference>
<dbReference type="Proteomes" id="UP000199031">
    <property type="component" value="Unassembled WGS sequence"/>
</dbReference>
<evidence type="ECO:0000256" key="4">
    <source>
        <dbReference type="ARBA" id="ARBA00023136"/>
    </source>
</evidence>
<keyword evidence="4 5" id="KW-0472">Membrane</keyword>
<dbReference type="OrthoDB" id="9814143at2"/>
<feature type="transmembrane region" description="Helical" evidence="5">
    <location>
        <begin position="67"/>
        <end position="87"/>
    </location>
</feature>
<keyword evidence="3 5" id="KW-1133">Transmembrane helix</keyword>
<reference evidence="7 8" key="1">
    <citation type="submission" date="2016-10" db="EMBL/GenBank/DDBJ databases">
        <authorList>
            <person name="de Groot N.N."/>
        </authorList>
    </citation>
    <scope>NUCLEOTIDE SEQUENCE [LARGE SCALE GENOMIC DNA]</scope>
    <source>
        <strain evidence="7 8">DSM 28286</strain>
    </source>
</reference>
<organism evidence="7 8">
    <name type="scientific">Parafilimonas terrae</name>
    <dbReference type="NCBI Taxonomy" id="1465490"/>
    <lineage>
        <taxon>Bacteria</taxon>
        <taxon>Pseudomonadati</taxon>
        <taxon>Bacteroidota</taxon>
        <taxon>Chitinophagia</taxon>
        <taxon>Chitinophagales</taxon>
        <taxon>Chitinophagaceae</taxon>
        <taxon>Parafilimonas</taxon>
    </lineage>
</organism>
<sequence>MEKIKIPTSFNIELDFETPEFHKRLFAWAIDICILIVYYNIMMYVLRAIMPSHNSGNNLPLLYNTNALYLLFLLPILLYHLFFEIIMNGQSIGKKLMNIKVIGENGGRPALHQYLIRWLTRPFDLVFSLGLAGLLTTIMSKKNQRLGDMAAGTLVIKTKIETDIDDTVFLEVEDAYKPRFPQVMRLSDRDMNTIKGVLNNSIRYRNFDVAARLSDKIRNVLSITEYVEPVEFLEILLKDYNYYSNKE</sequence>
<dbReference type="STRING" id="1465490.SAMN05444277_10741"/>
<name>A0A1I5WWI3_9BACT</name>
<keyword evidence="2 5" id="KW-0812">Transmembrane</keyword>
<dbReference type="PANTHER" id="PTHR38480:SF1">
    <property type="entry name" value="SLR0254 PROTEIN"/>
    <property type="match status" value="1"/>
</dbReference>
<evidence type="ECO:0000313" key="8">
    <source>
        <dbReference type="Proteomes" id="UP000199031"/>
    </source>
</evidence>
<dbReference type="Pfam" id="PF06271">
    <property type="entry name" value="RDD"/>
    <property type="match status" value="1"/>
</dbReference>
<evidence type="ECO:0000256" key="2">
    <source>
        <dbReference type="ARBA" id="ARBA00022692"/>
    </source>
</evidence>
<evidence type="ECO:0000259" key="6">
    <source>
        <dbReference type="Pfam" id="PF06271"/>
    </source>
</evidence>
<comment type="subcellular location">
    <subcellularLocation>
        <location evidence="1">Membrane</location>
        <topology evidence="1">Multi-pass membrane protein</topology>
    </subcellularLocation>
</comment>
<keyword evidence="8" id="KW-1185">Reference proteome</keyword>
<dbReference type="GO" id="GO:0016020">
    <property type="term" value="C:membrane"/>
    <property type="evidence" value="ECO:0007669"/>
    <property type="project" value="UniProtKB-SubCell"/>
</dbReference>
<evidence type="ECO:0000256" key="3">
    <source>
        <dbReference type="ARBA" id="ARBA00022989"/>
    </source>
</evidence>
<protein>
    <submittedName>
        <fullName evidence="7">Uncharacterized membrane protein YckC, RDD family</fullName>
    </submittedName>
</protein>
<evidence type="ECO:0000256" key="5">
    <source>
        <dbReference type="SAM" id="Phobius"/>
    </source>
</evidence>